<keyword evidence="2 7" id="KW-0808">Transferase</keyword>
<comment type="caution">
    <text evidence="7">The sequence shown here is derived from an EMBL/GenBank/DDBJ whole genome shotgun (WGS) entry which is preliminary data.</text>
</comment>
<dbReference type="InterPro" id="IPR029044">
    <property type="entry name" value="Nucleotide-diphossugar_trans"/>
</dbReference>
<feature type="binding site" evidence="5">
    <location>
        <position position="187"/>
    </location>
    <ligand>
        <name>UTP</name>
        <dbReference type="ChEBI" id="CHEBI:46398"/>
    </ligand>
</feature>
<evidence type="ECO:0000256" key="4">
    <source>
        <dbReference type="PIRSR" id="PIRSR000806-1"/>
    </source>
</evidence>
<dbReference type="GO" id="GO:0003983">
    <property type="term" value="F:UTP:glucose-1-phosphate uridylyltransferase activity"/>
    <property type="evidence" value="ECO:0007669"/>
    <property type="project" value="InterPro"/>
</dbReference>
<reference evidence="7 8" key="1">
    <citation type="submission" date="2019-04" db="EMBL/GenBank/DDBJ databases">
        <authorList>
            <person name="Dong K."/>
        </authorList>
    </citation>
    <scope>NUCLEOTIDE SEQUENCE [LARGE SCALE GENOMIC DNA]</scope>
    <source>
        <strain evidence="8">dk3543</strain>
    </source>
</reference>
<feature type="binding site" evidence="5">
    <location>
        <position position="365"/>
    </location>
    <ligand>
        <name>UTP</name>
        <dbReference type="ChEBI" id="CHEBI:46398"/>
    </ligand>
</feature>
<dbReference type="Gene3D" id="2.160.10.10">
    <property type="entry name" value="Hexapeptide repeat proteins"/>
    <property type="match status" value="1"/>
</dbReference>
<organism evidence="7 8">
    <name type="scientific">Nocardioides jishulii</name>
    <dbReference type="NCBI Taxonomy" id="2575440"/>
    <lineage>
        <taxon>Bacteria</taxon>
        <taxon>Bacillati</taxon>
        <taxon>Actinomycetota</taxon>
        <taxon>Actinomycetes</taxon>
        <taxon>Propionibacteriales</taxon>
        <taxon>Nocardioidaceae</taxon>
        <taxon>Nocardioides</taxon>
    </lineage>
</organism>
<dbReference type="InterPro" id="IPR002618">
    <property type="entry name" value="UDPGP_fam"/>
</dbReference>
<dbReference type="OrthoDB" id="9804758at2"/>
<evidence type="ECO:0000256" key="6">
    <source>
        <dbReference type="SAM" id="MobiDB-lite"/>
    </source>
</evidence>
<dbReference type="RefSeq" id="WP_137065019.1">
    <property type="nucleotide sequence ID" value="NZ_CP040748.1"/>
</dbReference>
<feature type="compositionally biased region" description="Low complexity" evidence="6">
    <location>
        <begin position="461"/>
        <end position="471"/>
    </location>
</feature>
<evidence type="ECO:0000256" key="2">
    <source>
        <dbReference type="ARBA" id="ARBA00022679"/>
    </source>
</evidence>
<comment type="similarity">
    <text evidence="1">Belongs to the UDPGP type 1 family.</text>
</comment>
<dbReference type="EMBL" id="SZPY01000001">
    <property type="protein sequence ID" value="TKI64561.1"/>
    <property type="molecule type" value="Genomic_DNA"/>
</dbReference>
<evidence type="ECO:0000256" key="5">
    <source>
        <dbReference type="PIRSR" id="PIRSR000806-2"/>
    </source>
</evidence>
<accession>A0A4U2YWL4</accession>
<feature type="binding site" evidence="5">
    <location>
        <position position="94"/>
    </location>
    <ligand>
        <name>UTP</name>
        <dbReference type="ChEBI" id="CHEBI:46398"/>
    </ligand>
</feature>
<feature type="region of interest" description="Disordered" evidence="6">
    <location>
        <begin position="457"/>
        <end position="478"/>
    </location>
</feature>
<dbReference type="InterPro" id="IPR016267">
    <property type="entry name" value="UDPGP_trans"/>
</dbReference>
<evidence type="ECO:0000256" key="1">
    <source>
        <dbReference type="ARBA" id="ARBA00010401"/>
    </source>
</evidence>
<gene>
    <name evidence="7" type="ORF">FC770_05420</name>
</gene>
<keyword evidence="3 7" id="KW-0548">Nucleotidyltransferase</keyword>
<dbReference type="Proteomes" id="UP000307808">
    <property type="component" value="Unassembled WGS sequence"/>
</dbReference>
<dbReference type="SUPFAM" id="SSF53448">
    <property type="entry name" value="Nucleotide-diphospho-sugar transferases"/>
    <property type="match status" value="1"/>
</dbReference>
<evidence type="ECO:0000313" key="7">
    <source>
        <dbReference type="EMBL" id="TKI64561.1"/>
    </source>
</evidence>
<proteinExistence type="inferred from homology"/>
<evidence type="ECO:0000256" key="3">
    <source>
        <dbReference type="ARBA" id="ARBA00022695"/>
    </source>
</evidence>
<name>A0A4U2YWL4_9ACTN</name>
<dbReference type="Pfam" id="PF01704">
    <property type="entry name" value="UDPGP"/>
    <property type="match status" value="1"/>
</dbReference>
<dbReference type="AlphaFoldDB" id="A0A4U2YWL4"/>
<feature type="binding site" evidence="4">
    <location>
        <position position="188"/>
    </location>
    <ligand>
        <name>substrate</name>
    </ligand>
</feature>
<evidence type="ECO:0000313" key="8">
    <source>
        <dbReference type="Proteomes" id="UP000307808"/>
    </source>
</evidence>
<dbReference type="Gene3D" id="3.90.550.10">
    <property type="entry name" value="Spore Coat Polysaccharide Biosynthesis Protein SpsA, Chain A"/>
    <property type="match status" value="1"/>
</dbReference>
<dbReference type="PANTHER" id="PTHR43511">
    <property type="match status" value="1"/>
</dbReference>
<dbReference type="GO" id="GO:0006011">
    <property type="term" value="P:UDP-alpha-D-glucose metabolic process"/>
    <property type="evidence" value="ECO:0007669"/>
    <property type="project" value="InterPro"/>
</dbReference>
<feature type="binding site" evidence="5">
    <location>
        <position position="218"/>
    </location>
    <ligand>
        <name>UTP</name>
        <dbReference type="ChEBI" id="CHEBI:46398"/>
    </ligand>
</feature>
<dbReference type="PIRSF" id="PIRSF000806">
    <property type="entry name" value="UDPGP"/>
    <property type="match status" value="1"/>
</dbReference>
<feature type="binding site" evidence="5">
    <location>
        <position position="159"/>
    </location>
    <ligand>
        <name>UTP</name>
        <dbReference type="ChEBI" id="CHEBI:46398"/>
    </ligand>
</feature>
<sequence length="478" mass="52146">MATTVRSKGLEAARAKMRDAGVDEVAIETFAHYYRLLEHGETGMIAESSIEPLDMEKLDDVEVSDEDALAAVRATAVIKLNGGLGTSMGMDRAKSLLCVRRGLSFLDIIVRQVLQLRKTYGATLPLIFMNSFRTSQDTRDALARYTDLAVEGLPLEFLQNKEPKLLLKGLTPVAWPPAPDLEWCPPGHGDIYTALQGSGLLEQLIDAGYRYVFVSNSDNLGAVPDARVAGWFATSGAPFAIEAVRRTASDRKGGHFARRKSDGRIVLRESAQTLESDKEALADLDRHRFTSTNNLWFDLHAMRDTLAQRSGILGLPLIRNVKTVDPADPTSPEVVQIETAMGAAIEVFEGARTIEVGRDRFVPVKTTNDLLVLRSDIYDLGQDFVLDQVTDTVPFVDLDSDYYKLVSEFDKRFPEGAPSLREASSVRIEGDWTFGRGVRLKGDVALEATSAQRVAAGEVLGDGNSDGNSDGNDGGAHA</sequence>
<keyword evidence="8" id="KW-1185">Reference proteome</keyword>
<protein>
    <submittedName>
        <fullName evidence="7">UTP--glucose-1-phosphate uridylyltransferase</fullName>
    </submittedName>
</protein>